<gene>
    <name evidence="1" type="ORF">H5410_044381</name>
</gene>
<dbReference type="PANTHER" id="PTHR23227:SF67">
    <property type="entry name" value="CRANIOFACIAL DEVELOPMENT PROTEIN 2-LIKE"/>
    <property type="match status" value="1"/>
</dbReference>
<dbReference type="InterPro" id="IPR036691">
    <property type="entry name" value="Endo/exonu/phosph_ase_sf"/>
</dbReference>
<evidence type="ECO:0000313" key="2">
    <source>
        <dbReference type="Proteomes" id="UP000824120"/>
    </source>
</evidence>
<protein>
    <submittedName>
        <fullName evidence="1">Uncharacterized protein</fullName>
    </submittedName>
</protein>
<dbReference type="AlphaFoldDB" id="A0A9J5X6W0"/>
<dbReference type="InterPro" id="IPR027124">
    <property type="entry name" value="Swc5/CFDP1/2"/>
</dbReference>
<dbReference type="EMBL" id="JACXVP010000009">
    <property type="protein sequence ID" value="KAG5583947.1"/>
    <property type="molecule type" value="Genomic_DNA"/>
</dbReference>
<dbReference type="Proteomes" id="UP000824120">
    <property type="component" value="Chromosome 9"/>
</dbReference>
<dbReference type="OrthoDB" id="1216915at2759"/>
<name>A0A9J5X6W0_SOLCO</name>
<evidence type="ECO:0000313" key="1">
    <source>
        <dbReference type="EMBL" id="KAG5583947.1"/>
    </source>
</evidence>
<dbReference type="Gene3D" id="3.60.10.10">
    <property type="entry name" value="Endonuclease/exonuclease/phosphatase"/>
    <property type="match status" value="1"/>
</dbReference>
<dbReference type="PANTHER" id="PTHR23227">
    <property type="entry name" value="BUCENTAUR RELATED"/>
    <property type="match status" value="1"/>
</dbReference>
<keyword evidence="2" id="KW-1185">Reference proteome</keyword>
<proteinExistence type="predicted"/>
<accession>A0A9J5X6W0</accession>
<comment type="caution">
    <text evidence="1">The sequence shown here is derived from an EMBL/GenBank/DDBJ whole genome shotgun (WGS) entry which is preliminary data.</text>
</comment>
<sequence>MLVGAMAIMEALSLVEDTTAHIGKQLKCDFNNHVGTTFSGFDDVHGAFDFGDRNEGGASFLDFTRTFKLIANSNFPKKKDHLTTFRNAMVKTQIDYILLRKVDRDLCKDCKVIPSENLTT</sequence>
<organism evidence="1 2">
    <name type="scientific">Solanum commersonii</name>
    <name type="common">Commerson's wild potato</name>
    <name type="synonym">Commerson's nightshade</name>
    <dbReference type="NCBI Taxonomy" id="4109"/>
    <lineage>
        <taxon>Eukaryota</taxon>
        <taxon>Viridiplantae</taxon>
        <taxon>Streptophyta</taxon>
        <taxon>Embryophyta</taxon>
        <taxon>Tracheophyta</taxon>
        <taxon>Spermatophyta</taxon>
        <taxon>Magnoliopsida</taxon>
        <taxon>eudicotyledons</taxon>
        <taxon>Gunneridae</taxon>
        <taxon>Pentapetalae</taxon>
        <taxon>asterids</taxon>
        <taxon>lamiids</taxon>
        <taxon>Solanales</taxon>
        <taxon>Solanaceae</taxon>
        <taxon>Solanoideae</taxon>
        <taxon>Solaneae</taxon>
        <taxon>Solanum</taxon>
    </lineage>
</organism>
<reference evidence="1 2" key="1">
    <citation type="submission" date="2020-09" db="EMBL/GenBank/DDBJ databases">
        <title>De no assembly of potato wild relative species, Solanum commersonii.</title>
        <authorList>
            <person name="Cho K."/>
        </authorList>
    </citation>
    <scope>NUCLEOTIDE SEQUENCE [LARGE SCALE GENOMIC DNA]</scope>
    <source>
        <strain evidence="1">LZ3.2</strain>
        <tissue evidence="1">Leaf</tissue>
    </source>
</reference>